<evidence type="ECO:0000313" key="3">
    <source>
        <dbReference type="Proteomes" id="UP001147782"/>
    </source>
</evidence>
<evidence type="ECO:0000256" key="1">
    <source>
        <dbReference type="SAM" id="MobiDB-lite"/>
    </source>
</evidence>
<comment type="caution">
    <text evidence="2">The sequence shown here is derived from an EMBL/GenBank/DDBJ whole genome shotgun (WGS) entry which is preliminary data.</text>
</comment>
<reference evidence="2" key="2">
    <citation type="journal article" date="2023" name="IMA Fungus">
        <title>Comparative genomic study of the Penicillium genus elucidates a diverse pangenome and 15 lateral gene transfer events.</title>
        <authorList>
            <person name="Petersen C."/>
            <person name="Sorensen T."/>
            <person name="Nielsen M.R."/>
            <person name="Sondergaard T.E."/>
            <person name="Sorensen J.L."/>
            <person name="Fitzpatrick D.A."/>
            <person name="Frisvad J.C."/>
            <person name="Nielsen K.L."/>
        </authorList>
    </citation>
    <scope>NUCLEOTIDE SEQUENCE</scope>
    <source>
        <strain evidence="2">IBT 29864</strain>
    </source>
</reference>
<dbReference type="AlphaFoldDB" id="A0A9W9RXK2"/>
<protein>
    <submittedName>
        <fullName evidence="2">Uncharacterized protein</fullName>
    </submittedName>
</protein>
<dbReference type="Proteomes" id="UP001147782">
    <property type="component" value="Unassembled WGS sequence"/>
</dbReference>
<name>A0A9W9RXK2_9EURO</name>
<dbReference type="RefSeq" id="XP_056552877.1">
    <property type="nucleotide sequence ID" value="XM_056700814.1"/>
</dbReference>
<feature type="compositionally biased region" description="Polar residues" evidence="1">
    <location>
        <begin position="20"/>
        <end position="65"/>
    </location>
</feature>
<dbReference type="GeneID" id="81439993"/>
<organism evidence="2 3">
    <name type="scientific">Penicillium cataractarum</name>
    <dbReference type="NCBI Taxonomy" id="2100454"/>
    <lineage>
        <taxon>Eukaryota</taxon>
        <taxon>Fungi</taxon>
        <taxon>Dikarya</taxon>
        <taxon>Ascomycota</taxon>
        <taxon>Pezizomycotina</taxon>
        <taxon>Eurotiomycetes</taxon>
        <taxon>Eurotiomycetidae</taxon>
        <taxon>Eurotiales</taxon>
        <taxon>Aspergillaceae</taxon>
        <taxon>Penicillium</taxon>
    </lineage>
</organism>
<proteinExistence type="predicted"/>
<dbReference type="EMBL" id="JAPZBS010000007">
    <property type="protein sequence ID" value="KAJ5368135.1"/>
    <property type="molecule type" value="Genomic_DNA"/>
</dbReference>
<evidence type="ECO:0000313" key="2">
    <source>
        <dbReference type="EMBL" id="KAJ5368135.1"/>
    </source>
</evidence>
<keyword evidence="3" id="KW-1185">Reference proteome</keyword>
<sequence length="112" mass="12515">MNPPRRPGSHEADDILPSQPAGTLHTSSPNNPLKTSTRPFLPNSTPSTSQLPSLVESSIPTPSETIQEKEPVDVIRGIYIPDQDLAIVPKWSVRLQHHPRPFLIFQIIRLRN</sequence>
<gene>
    <name evidence="2" type="ORF">N7496_007895</name>
</gene>
<accession>A0A9W9RXK2</accession>
<feature type="region of interest" description="Disordered" evidence="1">
    <location>
        <begin position="1"/>
        <end position="68"/>
    </location>
</feature>
<reference evidence="2" key="1">
    <citation type="submission" date="2022-11" db="EMBL/GenBank/DDBJ databases">
        <authorList>
            <person name="Petersen C."/>
        </authorList>
    </citation>
    <scope>NUCLEOTIDE SEQUENCE</scope>
    <source>
        <strain evidence="2">IBT 29864</strain>
    </source>
</reference>